<evidence type="ECO:0000256" key="1">
    <source>
        <dbReference type="PIRNR" id="PIRNR006162"/>
    </source>
</evidence>
<reference evidence="4 5" key="1">
    <citation type="submission" date="2018-11" db="EMBL/GenBank/DDBJ databases">
        <title>Whole genome sequence of Bibersteinia trehalosi strain OADDL-BT1 an multidrug resistant pathogen isolate.</title>
        <authorList>
            <person name="Couger M."/>
            <person name="Ramachandran A."/>
        </authorList>
    </citation>
    <scope>NUCLEOTIDE SEQUENCE [LARGE SCALE GENOMIC DNA]</scope>
    <source>
        <strain evidence="4 5">OADDL-BT1</strain>
    </source>
</reference>
<dbReference type="PANTHER" id="PTHR36305:SF1">
    <property type="entry name" value="PHOSPHATIDYLGLYCEROPHOSPHATASE A"/>
    <property type="match status" value="1"/>
</dbReference>
<comment type="function">
    <text evidence="1">Lipid phosphatase which dephosphorylates phosphatidylglycerophosphate (PGP) to phosphatidylglycerol (PG).</text>
</comment>
<keyword evidence="1 2" id="KW-0812">Transmembrane</keyword>
<dbReference type="STRING" id="1263831.F543_5090"/>
<evidence type="ECO:0000259" key="3">
    <source>
        <dbReference type="Pfam" id="PF04608"/>
    </source>
</evidence>
<feature type="transmembrane region" description="Helical" evidence="2">
    <location>
        <begin position="48"/>
        <end position="66"/>
    </location>
</feature>
<keyword evidence="1 2" id="KW-0472">Membrane</keyword>
<evidence type="ECO:0000256" key="2">
    <source>
        <dbReference type="SAM" id="Phobius"/>
    </source>
</evidence>
<sequence length="157" mass="17647">MMNINLKNPLHFLALGFGSGLLKPAPGTWGSLAGLLLSILLWEISESVVFFILLSIVAFIAGIYICEKMSHELGVHDDSRIVWDEIAAIFLIFVGLPQHDLFYYLLTFATFRLFDIIKPFPIRNIDAHLQGGLGIMLDDTLAAIYALLAIYLVYWIF</sequence>
<dbReference type="EC" id="3.1.3.27" evidence="1"/>
<dbReference type="Proteomes" id="UP000276010">
    <property type="component" value="Unassembled WGS sequence"/>
</dbReference>
<dbReference type="PANTHER" id="PTHR36305">
    <property type="entry name" value="PHOSPHATIDYLGLYCEROPHOSPHATASE A"/>
    <property type="match status" value="1"/>
</dbReference>
<keyword evidence="1" id="KW-1003">Cell membrane</keyword>
<comment type="cofactor">
    <cofactor evidence="1">
        <name>Mg(2+)</name>
        <dbReference type="ChEBI" id="CHEBI:18420"/>
    </cofactor>
</comment>
<dbReference type="SUPFAM" id="SSF101307">
    <property type="entry name" value="YutG-like"/>
    <property type="match status" value="1"/>
</dbReference>
<comment type="pathway">
    <text evidence="1">Phospholipid metabolism; phosphatidylglycerol biosynthesis; phosphatidylglycerol from CDP-diacylglycerol: step 2/2.</text>
</comment>
<keyword evidence="2" id="KW-1133">Transmembrane helix</keyword>
<proteinExistence type="predicted"/>
<organism evidence="4 5">
    <name type="scientific">Bibersteinia trehalosi</name>
    <name type="common">Pasteurella trehalosi</name>
    <dbReference type="NCBI Taxonomy" id="47735"/>
    <lineage>
        <taxon>Bacteria</taxon>
        <taxon>Pseudomonadati</taxon>
        <taxon>Pseudomonadota</taxon>
        <taxon>Gammaproteobacteria</taxon>
        <taxon>Pasteurellales</taxon>
        <taxon>Pasteurellaceae</taxon>
        <taxon>Bibersteinia</taxon>
    </lineage>
</organism>
<dbReference type="UniPathway" id="UPA00084">
    <property type="reaction ID" value="UER00504"/>
</dbReference>
<dbReference type="EMBL" id="RRUC01000040">
    <property type="protein sequence ID" value="RRN01544.1"/>
    <property type="molecule type" value="Genomic_DNA"/>
</dbReference>
<dbReference type="InterPro" id="IPR007686">
    <property type="entry name" value="YutG/PgpA"/>
</dbReference>
<dbReference type="GO" id="GO:0046872">
    <property type="term" value="F:metal ion binding"/>
    <property type="evidence" value="ECO:0007669"/>
    <property type="project" value="UniProtKB-KW"/>
</dbReference>
<dbReference type="GO" id="GO:0006655">
    <property type="term" value="P:phosphatidylglycerol biosynthetic process"/>
    <property type="evidence" value="ECO:0007669"/>
    <property type="project" value="UniProtKB-UniPathway"/>
</dbReference>
<keyword evidence="1" id="KW-0997">Cell inner membrane</keyword>
<dbReference type="GO" id="GO:0005886">
    <property type="term" value="C:plasma membrane"/>
    <property type="evidence" value="ECO:0007669"/>
    <property type="project" value="UniProtKB-SubCell"/>
</dbReference>
<dbReference type="RefSeq" id="WP_025266803.1">
    <property type="nucleotide sequence ID" value="NZ_CP141950.1"/>
</dbReference>
<dbReference type="InterPro" id="IPR026037">
    <property type="entry name" value="PgpA"/>
</dbReference>
<dbReference type="CDD" id="cd06971">
    <property type="entry name" value="PgpA"/>
    <property type="match status" value="1"/>
</dbReference>
<comment type="catalytic activity">
    <reaction evidence="1">
        <text>a 1,2-diacyl-sn-glycero-3-phospho-(1'-sn-glycero-3'-phosphate) + H2O = a 1,2-diacyl-sn-glycero-3-phospho-(1'-sn-glycerol) + phosphate</text>
        <dbReference type="Rhea" id="RHEA:33751"/>
        <dbReference type="ChEBI" id="CHEBI:15377"/>
        <dbReference type="ChEBI" id="CHEBI:43474"/>
        <dbReference type="ChEBI" id="CHEBI:60110"/>
        <dbReference type="ChEBI" id="CHEBI:64716"/>
        <dbReference type="EC" id="3.1.3.27"/>
    </reaction>
</comment>
<name>A0A3R8LC81_BIBTR</name>
<keyword evidence="1" id="KW-0378">Hydrolase</keyword>
<keyword evidence="1" id="KW-0595">Phospholipid degradation</keyword>
<keyword evidence="1" id="KW-0442">Lipid degradation</keyword>
<accession>A0A3R8LC81</accession>
<dbReference type="AlphaFoldDB" id="A0A3R8LC81"/>
<keyword evidence="1" id="KW-1208">Phospholipid metabolism</keyword>
<comment type="caution">
    <text evidence="4">The sequence shown here is derived from an EMBL/GenBank/DDBJ whole genome shotgun (WGS) entry which is preliminary data.</text>
</comment>
<feature type="domain" description="YutG/PgpA" evidence="3">
    <location>
        <begin position="13"/>
        <end position="153"/>
    </location>
</feature>
<keyword evidence="1" id="KW-0479">Metal-binding</keyword>
<dbReference type="GO" id="GO:0009395">
    <property type="term" value="P:phospholipid catabolic process"/>
    <property type="evidence" value="ECO:0007669"/>
    <property type="project" value="UniProtKB-KW"/>
</dbReference>
<dbReference type="GO" id="GO:0008962">
    <property type="term" value="F:phosphatidylglycerophosphatase activity"/>
    <property type="evidence" value="ECO:0007669"/>
    <property type="project" value="UniProtKB-EC"/>
</dbReference>
<dbReference type="Pfam" id="PF04608">
    <property type="entry name" value="PgpA"/>
    <property type="match status" value="1"/>
</dbReference>
<dbReference type="PIRSF" id="PIRSF006162">
    <property type="entry name" value="PgpA"/>
    <property type="match status" value="1"/>
</dbReference>
<feature type="transmembrane region" description="Helical" evidence="2">
    <location>
        <begin position="133"/>
        <end position="156"/>
    </location>
</feature>
<keyword evidence="1" id="KW-0443">Lipid metabolism</keyword>
<dbReference type="InterPro" id="IPR036681">
    <property type="entry name" value="PgpA-like_sf"/>
</dbReference>
<protein>
    <recommendedName>
        <fullName evidence="1">Phosphatidylglycerophosphatase A</fullName>
        <ecNumber evidence="1">3.1.3.27</ecNumber>
    </recommendedName>
    <alternativeName>
        <fullName evidence="1">Phosphatidylglycerolphosphate phosphatase A</fullName>
    </alternativeName>
</protein>
<evidence type="ECO:0000313" key="5">
    <source>
        <dbReference type="Proteomes" id="UP000276010"/>
    </source>
</evidence>
<keyword evidence="1" id="KW-0460">Magnesium</keyword>
<comment type="subcellular location">
    <subcellularLocation>
        <location evidence="1">Cell inner membrane</location>
        <topology evidence="1">Multi-pass membrane protein</topology>
    </subcellularLocation>
</comment>
<gene>
    <name evidence="4" type="ORF">EIM44_08420</name>
</gene>
<evidence type="ECO:0000313" key="4">
    <source>
        <dbReference type="EMBL" id="RRN01544.1"/>
    </source>
</evidence>